<organism evidence="2">
    <name type="scientific">Brassica cretica</name>
    <name type="common">Mustard</name>
    <dbReference type="NCBI Taxonomy" id="69181"/>
    <lineage>
        <taxon>Eukaryota</taxon>
        <taxon>Viridiplantae</taxon>
        <taxon>Streptophyta</taxon>
        <taxon>Embryophyta</taxon>
        <taxon>Tracheophyta</taxon>
        <taxon>Spermatophyta</taxon>
        <taxon>Magnoliopsida</taxon>
        <taxon>eudicotyledons</taxon>
        <taxon>Gunneridae</taxon>
        <taxon>Pentapetalae</taxon>
        <taxon>rosids</taxon>
        <taxon>malvids</taxon>
        <taxon>Brassicales</taxon>
        <taxon>Brassicaceae</taxon>
        <taxon>Brassiceae</taxon>
        <taxon>Brassica</taxon>
    </lineage>
</organism>
<evidence type="ECO:0000256" key="1">
    <source>
        <dbReference type="SAM" id="MobiDB-lite"/>
    </source>
</evidence>
<dbReference type="AlphaFoldDB" id="A0A8S9LKF0"/>
<gene>
    <name evidence="2" type="ORF">F2Q70_00027320</name>
</gene>
<name>A0A8S9LKF0_BRACR</name>
<dbReference type="EMBL" id="QGKY02000094">
    <property type="protein sequence ID" value="KAF2605733.1"/>
    <property type="molecule type" value="Genomic_DNA"/>
</dbReference>
<accession>A0A8S9LKF0</accession>
<reference evidence="2" key="1">
    <citation type="submission" date="2019-12" db="EMBL/GenBank/DDBJ databases">
        <title>Genome sequencing and annotation of Brassica cretica.</title>
        <authorList>
            <person name="Studholme D.J."/>
            <person name="Sarris P.F."/>
        </authorList>
    </citation>
    <scope>NUCLEOTIDE SEQUENCE</scope>
    <source>
        <strain evidence="2">PFS-102/07</strain>
        <tissue evidence="2">Leaf</tissue>
    </source>
</reference>
<sequence>MTRSTGWSLYQIRSKKVSGRVSDSDESEGVTRDTSMTLSEETISFGDFFFNPVVTDN</sequence>
<feature type="region of interest" description="Disordered" evidence="1">
    <location>
        <begin position="16"/>
        <end position="35"/>
    </location>
</feature>
<comment type="caution">
    <text evidence="2">The sequence shown here is derived from an EMBL/GenBank/DDBJ whole genome shotgun (WGS) entry which is preliminary data.</text>
</comment>
<protein>
    <submittedName>
        <fullName evidence="2">Uncharacterized protein</fullName>
    </submittedName>
</protein>
<proteinExistence type="predicted"/>
<evidence type="ECO:0000313" key="2">
    <source>
        <dbReference type="EMBL" id="KAF2605733.1"/>
    </source>
</evidence>